<evidence type="ECO:0000313" key="1">
    <source>
        <dbReference type="EMBL" id="VDO41522.1"/>
    </source>
</evidence>
<evidence type="ECO:0000313" key="2">
    <source>
        <dbReference type="Proteomes" id="UP000268014"/>
    </source>
</evidence>
<protein>
    <submittedName>
        <fullName evidence="3">TGFb_propeptide domain-containing protein</fullName>
    </submittedName>
</protein>
<organism evidence="3">
    <name type="scientific">Haemonchus placei</name>
    <name type="common">Barber's pole worm</name>
    <dbReference type="NCBI Taxonomy" id="6290"/>
    <lineage>
        <taxon>Eukaryota</taxon>
        <taxon>Metazoa</taxon>
        <taxon>Ecdysozoa</taxon>
        <taxon>Nematoda</taxon>
        <taxon>Chromadorea</taxon>
        <taxon>Rhabditida</taxon>
        <taxon>Rhabditina</taxon>
        <taxon>Rhabditomorpha</taxon>
        <taxon>Strongyloidea</taxon>
        <taxon>Trichostrongylidae</taxon>
        <taxon>Haemonchus</taxon>
    </lineage>
</organism>
<sequence>MKEDLLRYLEGELLNSDYESEYPYYDVRPCLFVAAKPNSQLFGWSFAAICSSTMEVFHAMILAILATAVHAQKELARIEEYFRRHPQREPLNAYPQPDDSSYDDELEELQNGLLRSLDRGDFEDKGEVARMKENLLRYFEREFINPSYSREKELLDEVQGQLDQEWERMNARRRSPRKA</sequence>
<dbReference type="OMA" id="WERMNAR"/>
<reference evidence="1 2" key="2">
    <citation type="submission" date="2018-11" db="EMBL/GenBank/DDBJ databases">
        <authorList>
            <consortium name="Pathogen Informatics"/>
        </authorList>
    </citation>
    <scope>NUCLEOTIDE SEQUENCE [LARGE SCALE GENOMIC DNA]</scope>
    <source>
        <strain evidence="1 2">MHpl1</strain>
    </source>
</reference>
<dbReference type="OrthoDB" id="10582663at2759"/>
<dbReference type="AlphaFoldDB" id="A0A0N4WIW9"/>
<dbReference type="EMBL" id="UZAF01017425">
    <property type="protein sequence ID" value="VDO41522.1"/>
    <property type="molecule type" value="Genomic_DNA"/>
</dbReference>
<proteinExistence type="predicted"/>
<reference evidence="3" key="1">
    <citation type="submission" date="2017-02" db="UniProtKB">
        <authorList>
            <consortium name="WormBaseParasite"/>
        </authorList>
    </citation>
    <scope>IDENTIFICATION</scope>
</reference>
<gene>
    <name evidence="1" type="ORF">HPLM_LOCUS10920</name>
</gene>
<dbReference type="WBParaSite" id="HPLM_0001092801-mRNA-1">
    <property type="protein sequence ID" value="HPLM_0001092801-mRNA-1"/>
    <property type="gene ID" value="HPLM_0001092801"/>
</dbReference>
<keyword evidence="2" id="KW-1185">Reference proteome</keyword>
<accession>A0A0N4WIW9</accession>
<evidence type="ECO:0000313" key="3">
    <source>
        <dbReference type="WBParaSite" id="HPLM_0001092801-mRNA-1"/>
    </source>
</evidence>
<name>A0A0N4WIW9_HAEPC</name>
<dbReference type="Proteomes" id="UP000268014">
    <property type="component" value="Unassembled WGS sequence"/>
</dbReference>